<accession>A0A0F8YR55</accession>
<dbReference type="EMBL" id="LAZR01052035">
    <property type="protein sequence ID" value="KKK83862.1"/>
    <property type="molecule type" value="Genomic_DNA"/>
</dbReference>
<sequence length="95" mass="10957">MRLYLGRGACSRKTRSTGVEMKTYLFSYQYQRTRYALEIPAASQQEAEERLKVMPWGICDGTLIARIPVISSGWLPALICRIGNWFRAAQRQEQI</sequence>
<organism evidence="1">
    <name type="scientific">marine sediment metagenome</name>
    <dbReference type="NCBI Taxonomy" id="412755"/>
    <lineage>
        <taxon>unclassified sequences</taxon>
        <taxon>metagenomes</taxon>
        <taxon>ecological metagenomes</taxon>
    </lineage>
</organism>
<reference evidence="1" key="1">
    <citation type="journal article" date="2015" name="Nature">
        <title>Complex archaea that bridge the gap between prokaryotes and eukaryotes.</title>
        <authorList>
            <person name="Spang A."/>
            <person name="Saw J.H."/>
            <person name="Jorgensen S.L."/>
            <person name="Zaremba-Niedzwiedzka K."/>
            <person name="Martijn J."/>
            <person name="Lind A.E."/>
            <person name="van Eijk R."/>
            <person name="Schleper C."/>
            <person name="Guy L."/>
            <person name="Ettema T.J."/>
        </authorList>
    </citation>
    <scope>NUCLEOTIDE SEQUENCE</scope>
</reference>
<name>A0A0F8YR55_9ZZZZ</name>
<proteinExistence type="predicted"/>
<gene>
    <name evidence="1" type="ORF">LCGC14_2789140</name>
</gene>
<comment type="caution">
    <text evidence="1">The sequence shown here is derived from an EMBL/GenBank/DDBJ whole genome shotgun (WGS) entry which is preliminary data.</text>
</comment>
<protein>
    <submittedName>
        <fullName evidence="1">Uncharacterized protein</fullName>
    </submittedName>
</protein>
<evidence type="ECO:0000313" key="1">
    <source>
        <dbReference type="EMBL" id="KKK83862.1"/>
    </source>
</evidence>
<dbReference type="AlphaFoldDB" id="A0A0F8YR55"/>